<dbReference type="OrthoDB" id="8215557at2"/>
<reference evidence="3 4" key="1">
    <citation type="journal article" date="2013" name="Genome Announc.">
        <title>Draft Genome Sequence of Arthrobacter crystallopoietes Strain BAB-32, Revealing Genes for Bioremediation.</title>
        <authorList>
            <person name="Joshi M.N."/>
            <person name="Pandit A.S."/>
            <person name="Sharma A."/>
            <person name="Pandya R.V."/>
            <person name="Desai S.M."/>
            <person name="Saxena A.K."/>
            <person name="Bagatharia S.B."/>
        </authorList>
    </citation>
    <scope>NUCLEOTIDE SEQUENCE [LARGE SCALE GENOMIC DNA]</scope>
    <source>
        <strain evidence="3 4">BAB-32</strain>
    </source>
</reference>
<dbReference type="Proteomes" id="UP000010729">
    <property type="component" value="Unassembled WGS sequence"/>
</dbReference>
<evidence type="ECO:0000256" key="1">
    <source>
        <dbReference type="SAM" id="MobiDB-lite"/>
    </source>
</evidence>
<evidence type="ECO:0000313" key="3">
    <source>
        <dbReference type="EMBL" id="EMY32222.1"/>
    </source>
</evidence>
<dbReference type="InterPro" id="IPR036514">
    <property type="entry name" value="SGNH_hydro_sf"/>
</dbReference>
<organism evidence="3 4">
    <name type="scientific">Arthrobacter crystallopoietes BAB-32</name>
    <dbReference type="NCBI Taxonomy" id="1246476"/>
    <lineage>
        <taxon>Bacteria</taxon>
        <taxon>Bacillati</taxon>
        <taxon>Actinomycetota</taxon>
        <taxon>Actinomycetes</taxon>
        <taxon>Micrococcales</taxon>
        <taxon>Micrococcaceae</taxon>
        <taxon>Crystallibacter</taxon>
    </lineage>
</organism>
<dbReference type="Pfam" id="PF13472">
    <property type="entry name" value="Lipase_GDSL_2"/>
    <property type="match status" value="1"/>
</dbReference>
<dbReference type="InterPro" id="IPR051532">
    <property type="entry name" value="Ester_Hydrolysis_Enzymes"/>
</dbReference>
<feature type="domain" description="SGNH hydrolase-type esterase" evidence="2">
    <location>
        <begin position="32"/>
        <end position="196"/>
    </location>
</feature>
<dbReference type="AlphaFoldDB" id="N1UWM2"/>
<dbReference type="SUPFAM" id="SSF52266">
    <property type="entry name" value="SGNH hydrolase"/>
    <property type="match status" value="1"/>
</dbReference>
<dbReference type="EMBL" id="ANPE02000314">
    <property type="protein sequence ID" value="EMY32222.1"/>
    <property type="molecule type" value="Genomic_DNA"/>
</dbReference>
<evidence type="ECO:0000259" key="2">
    <source>
        <dbReference type="Pfam" id="PF13472"/>
    </source>
</evidence>
<protein>
    <submittedName>
        <fullName evidence="3">G-D-S-L family lipolytic protein</fullName>
    </submittedName>
</protein>
<accession>N1UWM2</accession>
<dbReference type="RefSeq" id="WP_005275249.1">
    <property type="nucleotide sequence ID" value="NZ_ANPE02000314.1"/>
</dbReference>
<feature type="compositionally biased region" description="Low complexity" evidence="1">
    <location>
        <begin position="1"/>
        <end position="16"/>
    </location>
</feature>
<dbReference type="PANTHER" id="PTHR30383">
    <property type="entry name" value="THIOESTERASE 1/PROTEASE 1/LYSOPHOSPHOLIPASE L1"/>
    <property type="match status" value="1"/>
</dbReference>
<dbReference type="CDD" id="cd00229">
    <property type="entry name" value="SGNH_hydrolase"/>
    <property type="match status" value="1"/>
</dbReference>
<evidence type="ECO:0000313" key="4">
    <source>
        <dbReference type="Proteomes" id="UP000010729"/>
    </source>
</evidence>
<keyword evidence="4" id="KW-1185">Reference proteome</keyword>
<feature type="compositionally biased region" description="Acidic residues" evidence="1">
    <location>
        <begin position="17"/>
        <end position="26"/>
    </location>
</feature>
<dbReference type="Gene3D" id="3.40.50.1110">
    <property type="entry name" value="SGNH hydrolase"/>
    <property type="match status" value="1"/>
</dbReference>
<gene>
    <name evidence="3" type="ORF">D477_021288</name>
</gene>
<name>N1UWM2_9MICC</name>
<comment type="caution">
    <text evidence="3">The sequence shown here is derived from an EMBL/GenBank/DDBJ whole genome shotgun (WGS) entry which is preliminary data.</text>
</comment>
<feature type="region of interest" description="Disordered" evidence="1">
    <location>
        <begin position="1"/>
        <end position="28"/>
    </location>
</feature>
<dbReference type="InterPro" id="IPR013830">
    <property type="entry name" value="SGNH_hydro"/>
</dbReference>
<feature type="non-terminal residue" evidence="3">
    <location>
        <position position="1"/>
    </location>
</feature>
<proteinExistence type="predicted"/>
<sequence>QPTPRETPTAAQTTEAAEAETQEPEEPPVAVFLGDSYTEGIGASAPEQRWSTLVAGELGWEEVNLGVSGTGYHTSAGEAEYQNRVGEVLEAEPRIVVVSGGQNDFSTYAVDPGGTVQAINGLYEALREELPRARLVAVGPSTPGPVDQTVRAIDAAVQDAAEAVDATYVSLLEPDVFTVDMVLPDQAHVDDRGHQAIADRVIAALE</sequence>